<protein>
    <recommendedName>
        <fullName evidence="2">alpha-L-fucosidase</fullName>
        <ecNumber evidence="2">3.2.1.51</ecNumber>
    </recommendedName>
</protein>
<name>A0A918J4X2_9FLAO</name>
<organism evidence="7 8">
    <name type="scientific">Arenibacter certesii</name>
    <dbReference type="NCBI Taxonomy" id="228955"/>
    <lineage>
        <taxon>Bacteria</taxon>
        <taxon>Pseudomonadati</taxon>
        <taxon>Bacteroidota</taxon>
        <taxon>Flavobacteriia</taxon>
        <taxon>Flavobacteriales</taxon>
        <taxon>Flavobacteriaceae</taxon>
        <taxon>Arenibacter</taxon>
    </lineage>
</organism>
<keyword evidence="8" id="KW-1185">Reference proteome</keyword>
<comment type="caution">
    <text evidence="7">The sequence shown here is derived from an EMBL/GenBank/DDBJ whole genome shotgun (WGS) entry which is preliminary data.</text>
</comment>
<dbReference type="GO" id="GO:0016139">
    <property type="term" value="P:glycoside catabolic process"/>
    <property type="evidence" value="ECO:0007669"/>
    <property type="project" value="TreeGrafter"/>
</dbReference>
<dbReference type="Pfam" id="PF01120">
    <property type="entry name" value="Alpha_L_fucos"/>
    <property type="match status" value="1"/>
</dbReference>
<keyword evidence="4" id="KW-0378">Hydrolase</keyword>
<evidence type="ECO:0000313" key="8">
    <source>
        <dbReference type="Proteomes" id="UP000634668"/>
    </source>
</evidence>
<dbReference type="InterPro" id="IPR000933">
    <property type="entry name" value="Glyco_hydro_29"/>
</dbReference>
<proteinExistence type="inferred from homology"/>
<comment type="similarity">
    <text evidence="1">Belongs to the glycosyl hydrolase 29 family.</text>
</comment>
<feature type="domain" description="Glycoside hydrolase family 29 N-terminal" evidence="6">
    <location>
        <begin position="31"/>
        <end position="164"/>
    </location>
</feature>
<dbReference type="SUPFAM" id="SSF51445">
    <property type="entry name" value="(Trans)glycosidases"/>
    <property type="match status" value="1"/>
</dbReference>
<sequence length="168" mass="19145">MVAVFHYDLHVFDGEKYNQQENRKTPMPDYNIFSPNQLDTNQWVKSAIAMGAKIAILTATHETGFALYQRDVNPYSLKGVKWRDGKGDIVADFVASCKKYGIEPGIYIGIRWNSFYGIQDFKVQGDTLFSENRQEHYNKMCEGMVEQLTSNYGDLAIIWFDGGAHGPE</sequence>
<dbReference type="RefSeq" id="WP_205622046.1">
    <property type="nucleotide sequence ID" value="NZ_BMWP01000035.1"/>
</dbReference>
<evidence type="ECO:0000256" key="4">
    <source>
        <dbReference type="ARBA" id="ARBA00022801"/>
    </source>
</evidence>
<dbReference type="GO" id="GO:0006004">
    <property type="term" value="P:fucose metabolic process"/>
    <property type="evidence" value="ECO:0007669"/>
    <property type="project" value="TreeGrafter"/>
</dbReference>
<dbReference type="EC" id="3.2.1.51" evidence="2"/>
<gene>
    <name evidence="7" type="ORF">GCM10007383_35400</name>
</gene>
<evidence type="ECO:0000256" key="1">
    <source>
        <dbReference type="ARBA" id="ARBA00007951"/>
    </source>
</evidence>
<dbReference type="InterPro" id="IPR057739">
    <property type="entry name" value="Glyco_hydro_29_N"/>
</dbReference>
<dbReference type="InterPro" id="IPR017853">
    <property type="entry name" value="GH"/>
</dbReference>
<keyword evidence="3" id="KW-0732">Signal</keyword>
<reference evidence="7" key="1">
    <citation type="journal article" date="2014" name="Int. J. Syst. Evol. Microbiol.">
        <title>Complete genome sequence of Corynebacterium casei LMG S-19264T (=DSM 44701T), isolated from a smear-ripened cheese.</title>
        <authorList>
            <consortium name="US DOE Joint Genome Institute (JGI-PGF)"/>
            <person name="Walter F."/>
            <person name="Albersmeier A."/>
            <person name="Kalinowski J."/>
            <person name="Ruckert C."/>
        </authorList>
    </citation>
    <scope>NUCLEOTIDE SEQUENCE</scope>
    <source>
        <strain evidence="7">KCTC 12113</strain>
    </source>
</reference>
<dbReference type="GO" id="GO:0005764">
    <property type="term" value="C:lysosome"/>
    <property type="evidence" value="ECO:0007669"/>
    <property type="project" value="TreeGrafter"/>
</dbReference>
<dbReference type="AlphaFoldDB" id="A0A918J4X2"/>
<evidence type="ECO:0000256" key="5">
    <source>
        <dbReference type="ARBA" id="ARBA00023295"/>
    </source>
</evidence>
<dbReference type="PANTHER" id="PTHR10030:SF37">
    <property type="entry name" value="ALPHA-L-FUCOSIDASE-RELATED"/>
    <property type="match status" value="1"/>
</dbReference>
<reference evidence="7" key="2">
    <citation type="submission" date="2020-09" db="EMBL/GenBank/DDBJ databases">
        <authorList>
            <person name="Sun Q."/>
            <person name="Kim S."/>
        </authorList>
    </citation>
    <scope>NUCLEOTIDE SEQUENCE</scope>
    <source>
        <strain evidence="7">KCTC 12113</strain>
    </source>
</reference>
<evidence type="ECO:0000256" key="2">
    <source>
        <dbReference type="ARBA" id="ARBA00012662"/>
    </source>
</evidence>
<evidence type="ECO:0000313" key="7">
    <source>
        <dbReference type="EMBL" id="GGW48252.1"/>
    </source>
</evidence>
<dbReference type="EMBL" id="BMWP01000035">
    <property type="protein sequence ID" value="GGW48252.1"/>
    <property type="molecule type" value="Genomic_DNA"/>
</dbReference>
<accession>A0A918J4X2</accession>
<keyword evidence="5" id="KW-0326">Glycosidase</keyword>
<dbReference type="PANTHER" id="PTHR10030">
    <property type="entry name" value="ALPHA-L-FUCOSIDASE"/>
    <property type="match status" value="1"/>
</dbReference>
<evidence type="ECO:0000256" key="3">
    <source>
        <dbReference type="ARBA" id="ARBA00022729"/>
    </source>
</evidence>
<dbReference type="Proteomes" id="UP000634668">
    <property type="component" value="Unassembled WGS sequence"/>
</dbReference>
<dbReference type="Gene3D" id="3.20.20.80">
    <property type="entry name" value="Glycosidases"/>
    <property type="match status" value="1"/>
</dbReference>
<evidence type="ECO:0000259" key="6">
    <source>
        <dbReference type="Pfam" id="PF01120"/>
    </source>
</evidence>
<dbReference type="GO" id="GO:0004560">
    <property type="term" value="F:alpha-L-fucosidase activity"/>
    <property type="evidence" value="ECO:0007669"/>
    <property type="project" value="InterPro"/>
</dbReference>